<dbReference type="HOGENOM" id="CLU_581747_0_0_1"/>
<evidence type="ECO:0000313" key="2">
    <source>
        <dbReference type="EMBL" id="ENN72873.1"/>
    </source>
</evidence>
<dbReference type="AlphaFoldDB" id="N6T5C6"/>
<feature type="region of interest" description="Disordered" evidence="1">
    <location>
        <begin position="119"/>
        <end position="145"/>
    </location>
</feature>
<feature type="region of interest" description="Disordered" evidence="1">
    <location>
        <begin position="252"/>
        <end position="289"/>
    </location>
</feature>
<proteinExistence type="predicted"/>
<protein>
    <submittedName>
        <fullName evidence="2">Uncharacterized protein</fullName>
    </submittedName>
</protein>
<feature type="region of interest" description="Disordered" evidence="1">
    <location>
        <begin position="28"/>
        <end position="58"/>
    </location>
</feature>
<feature type="compositionally biased region" description="Polar residues" evidence="1">
    <location>
        <begin position="126"/>
        <end position="135"/>
    </location>
</feature>
<feature type="non-terminal residue" evidence="2">
    <location>
        <position position="1"/>
    </location>
</feature>
<sequence length="470" mass="52878">MDMEPRRARIPRANRSPTIVLDELINYAEREQSEEDASTAAQQPFEQPDDGQNGLGQLQALGPMISNIVQDLESSLDDVRNIRANNISGSRPGMLSSFSQRMDNIMANSENMLRNMRSFDRLPSGPTESARSTTENEPRWNFNDPGFYVRDLRTEASNNMETEGTTSPGNMQDMFGYMHAVTTDHTYPRNPNRTGAIDRVESIERIDRAMVEVGQLQLMRNLVAEMVRHIRSSAVESRSAGVSSVRQMMAGTRISDTSPTESPNEDGGNMGNQTRPQPEVENPQPGNQTFAYNNLFLSLTCYASTDQPGPTAGTSTGTSRRSMNRKTYPPSRYVRRTLLMKTPYLPPLYCLAISLPRSSPRRSLVNWFARYAPSRGERGNRQSRSGSARPPPVPTSNIGSHNVFNYTTISPSTLTLMTRRKALNVLMNLVLQMFRNYVVNWKTRIHKLTSTCCNLEEEKTEITEIVQDFN</sequence>
<evidence type="ECO:0000256" key="1">
    <source>
        <dbReference type="SAM" id="MobiDB-lite"/>
    </source>
</evidence>
<reference evidence="2" key="1">
    <citation type="journal article" date="2013" name="Genome Biol.">
        <title>Draft genome of the mountain pine beetle, Dendroctonus ponderosae Hopkins, a major forest pest.</title>
        <authorList>
            <person name="Keeling C.I."/>
            <person name="Yuen M.M."/>
            <person name="Liao N.Y."/>
            <person name="Docking T.R."/>
            <person name="Chan S.K."/>
            <person name="Taylor G.A."/>
            <person name="Palmquist D.L."/>
            <person name="Jackman S.D."/>
            <person name="Nguyen A."/>
            <person name="Li M."/>
            <person name="Henderson H."/>
            <person name="Janes J.K."/>
            <person name="Zhao Y."/>
            <person name="Pandoh P."/>
            <person name="Moore R."/>
            <person name="Sperling F.A."/>
            <person name="Huber D.P."/>
            <person name="Birol I."/>
            <person name="Jones S.J."/>
            <person name="Bohlmann J."/>
        </authorList>
    </citation>
    <scope>NUCLEOTIDE SEQUENCE</scope>
</reference>
<feature type="region of interest" description="Disordered" evidence="1">
    <location>
        <begin position="375"/>
        <end position="399"/>
    </location>
</feature>
<dbReference type="EMBL" id="KB741207">
    <property type="protein sequence ID" value="ENN72873.1"/>
    <property type="molecule type" value="Genomic_DNA"/>
</dbReference>
<name>N6T5C6_DENPD</name>
<organism evidence="2">
    <name type="scientific">Dendroctonus ponderosae</name>
    <name type="common">Mountain pine beetle</name>
    <dbReference type="NCBI Taxonomy" id="77166"/>
    <lineage>
        <taxon>Eukaryota</taxon>
        <taxon>Metazoa</taxon>
        <taxon>Ecdysozoa</taxon>
        <taxon>Arthropoda</taxon>
        <taxon>Hexapoda</taxon>
        <taxon>Insecta</taxon>
        <taxon>Pterygota</taxon>
        <taxon>Neoptera</taxon>
        <taxon>Endopterygota</taxon>
        <taxon>Coleoptera</taxon>
        <taxon>Polyphaga</taxon>
        <taxon>Cucujiformia</taxon>
        <taxon>Curculionidae</taxon>
        <taxon>Scolytinae</taxon>
        <taxon>Dendroctonus</taxon>
    </lineage>
</organism>
<accession>N6T5C6</accession>
<feature type="region of interest" description="Disordered" evidence="1">
    <location>
        <begin position="306"/>
        <end position="331"/>
    </location>
</feature>
<gene>
    <name evidence="2" type="ORF">YQE_10443</name>
</gene>
<dbReference type="OrthoDB" id="6363363at2759"/>